<dbReference type="Gene3D" id="3.40.190.10">
    <property type="entry name" value="Periplasmic binding protein-like II"/>
    <property type="match status" value="2"/>
</dbReference>
<proteinExistence type="inferred from homology"/>
<dbReference type="PANTHER" id="PTHR30118:SF15">
    <property type="entry name" value="TRANSCRIPTIONAL REGULATORY PROTEIN"/>
    <property type="match status" value="1"/>
</dbReference>
<dbReference type="PROSITE" id="PS50931">
    <property type="entry name" value="HTH_LYSR"/>
    <property type="match status" value="1"/>
</dbReference>
<feature type="domain" description="HTH lysR-type" evidence="5">
    <location>
        <begin position="2"/>
        <end position="59"/>
    </location>
</feature>
<evidence type="ECO:0000313" key="6">
    <source>
        <dbReference type="EMBL" id="TCM59173.1"/>
    </source>
</evidence>
<dbReference type="Pfam" id="PF03466">
    <property type="entry name" value="LysR_substrate"/>
    <property type="match status" value="1"/>
</dbReference>
<reference evidence="6 7" key="1">
    <citation type="submission" date="2019-03" db="EMBL/GenBank/DDBJ databases">
        <title>Genomic analyses of the natural microbiome of Caenorhabditis elegans.</title>
        <authorList>
            <person name="Samuel B."/>
        </authorList>
    </citation>
    <scope>NUCLEOTIDE SEQUENCE [LARGE SCALE GENOMIC DNA]</scope>
    <source>
        <strain evidence="6 7">JUb89</strain>
    </source>
</reference>
<dbReference type="AlphaFoldDB" id="A0A4R1XHQ7"/>
<dbReference type="OrthoDB" id="8839911at2"/>
<dbReference type="InterPro" id="IPR036388">
    <property type="entry name" value="WH-like_DNA-bd_sf"/>
</dbReference>
<keyword evidence="7" id="KW-1185">Reference proteome</keyword>
<dbReference type="Gene3D" id="1.10.10.10">
    <property type="entry name" value="Winged helix-like DNA-binding domain superfamily/Winged helix DNA-binding domain"/>
    <property type="match status" value="1"/>
</dbReference>
<organism evidence="6 7">
    <name type="scientific">Acinetobacter calcoaceticus</name>
    <dbReference type="NCBI Taxonomy" id="471"/>
    <lineage>
        <taxon>Bacteria</taxon>
        <taxon>Pseudomonadati</taxon>
        <taxon>Pseudomonadota</taxon>
        <taxon>Gammaproteobacteria</taxon>
        <taxon>Moraxellales</taxon>
        <taxon>Moraxellaceae</taxon>
        <taxon>Acinetobacter</taxon>
        <taxon>Acinetobacter calcoaceticus/baumannii complex</taxon>
    </lineage>
</organism>
<evidence type="ECO:0000259" key="5">
    <source>
        <dbReference type="PROSITE" id="PS50931"/>
    </source>
</evidence>
<keyword evidence="4" id="KW-0804">Transcription</keyword>
<name>A0A4R1XHQ7_ACICA</name>
<evidence type="ECO:0000256" key="3">
    <source>
        <dbReference type="ARBA" id="ARBA00023125"/>
    </source>
</evidence>
<dbReference type="CDD" id="cd08417">
    <property type="entry name" value="PBP2_Nitroaromatics_like"/>
    <property type="match status" value="1"/>
</dbReference>
<dbReference type="GO" id="GO:0003677">
    <property type="term" value="F:DNA binding"/>
    <property type="evidence" value="ECO:0007669"/>
    <property type="project" value="UniProtKB-KW"/>
</dbReference>
<gene>
    <name evidence="6" type="ORF">EC844_1492</name>
</gene>
<keyword evidence="3" id="KW-0238">DNA-binding</keyword>
<dbReference type="InterPro" id="IPR037402">
    <property type="entry name" value="YidZ_PBP2"/>
</dbReference>
<dbReference type="SUPFAM" id="SSF53850">
    <property type="entry name" value="Periplasmic binding protein-like II"/>
    <property type="match status" value="1"/>
</dbReference>
<keyword evidence="2" id="KW-0805">Transcription regulation</keyword>
<dbReference type="GO" id="GO:0003700">
    <property type="term" value="F:DNA-binding transcription factor activity"/>
    <property type="evidence" value="ECO:0007669"/>
    <property type="project" value="InterPro"/>
</dbReference>
<protein>
    <submittedName>
        <fullName evidence="6">LysR family transcriptional regulator</fullName>
    </submittedName>
</protein>
<dbReference type="SUPFAM" id="SSF46785">
    <property type="entry name" value="Winged helix' DNA-binding domain"/>
    <property type="match status" value="1"/>
</dbReference>
<comment type="caution">
    <text evidence="6">The sequence shown here is derived from an EMBL/GenBank/DDBJ whole genome shotgun (WGS) entry which is preliminary data.</text>
</comment>
<dbReference type="InterPro" id="IPR050389">
    <property type="entry name" value="LysR-type_TF"/>
</dbReference>
<sequence length="303" mass="34887">MVDLNLIKVFVTIYDTQSVSLAALKLNITQPSVSHGLSRLRYIFKDQLFNRTKQGMLPTLYAVKLYEELHNPLSEIENVINDIKAFDQQKSDKCFKVGITDLSGLSTIPTILSKLKHLAPNIGIEIVSTDHLKMSDWLITARVDVAISNKLIVDKSLNSCKIFQEYYVGLCHIKLLDQYQQLSLDDYIHYNHIELSTPNENHIDIALNRLGLKRKIKLRLAHLGLFKQLLTEQDLILTLPAKLAHHFNDDPRLSTFELPFDLPIFDVSLHWHKKSEDMLPQKWFIPFLQQTLYSSHQSEASND</sequence>
<dbReference type="EMBL" id="SLVJ01000049">
    <property type="protein sequence ID" value="TCM59173.1"/>
    <property type="molecule type" value="Genomic_DNA"/>
</dbReference>
<dbReference type="Proteomes" id="UP000294963">
    <property type="component" value="Unassembled WGS sequence"/>
</dbReference>
<dbReference type="InterPro" id="IPR036390">
    <property type="entry name" value="WH_DNA-bd_sf"/>
</dbReference>
<dbReference type="InterPro" id="IPR005119">
    <property type="entry name" value="LysR_subst-bd"/>
</dbReference>
<evidence type="ECO:0000256" key="2">
    <source>
        <dbReference type="ARBA" id="ARBA00023015"/>
    </source>
</evidence>
<evidence type="ECO:0000313" key="7">
    <source>
        <dbReference type="Proteomes" id="UP000294963"/>
    </source>
</evidence>
<evidence type="ECO:0000256" key="1">
    <source>
        <dbReference type="ARBA" id="ARBA00009437"/>
    </source>
</evidence>
<dbReference type="InterPro" id="IPR000847">
    <property type="entry name" value="LysR_HTH_N"/>
</dbReference>
<accession>A0A4R1XHQ7</accession>
<dbReference type="Pfam" id="PF00126">
    <property type="entry name" value="HTH_1"/>
    <property type="match status" value="1"/>
</dbReference>
<evidence type="ECO:0000256" key="4">
    <source>
        <dbReference type="ARBA" id="ARBA00023163"/>
    </source>
</evidence>
<comment type="similarity">
    <text evidence="1">Belongs to the LysR transcriptional regulatory family.</text>
</comment>
<dbReference type="PANTHER" id="PTHR30118">
    <property type="entry name" value="HTH-TYPE TRANSCRIPTIONAL REGULATOR LEUO-RELATED"/>
    <property type="match status" value="1"/>
</dbReference>